<dbReference type="OrthoDB" id="569821at2"/>
<dbReference type="Gene3D" id="3.40.50.1820">
    <property type="entry name" value="alpha/beta hydrolase"/>
    <property type="match status" value="1"/>
</dbReference>
<dbReference type="Proteomes" id="UP000238220">
    <property type="component" value="Unassembled WGS sequence"/>
</dbReference>
<sequence length="500" mass="53878">MRNHLRGLAAAVLCCAAQAAQAIPEGPEYPSAAWTQRELANYARTLEGPAEQATNPAFLLRLQLQSVVNANQWLQRGLKDPSWLSPLAANTAVLPLCTTWAEQCAGDPYRYPGVDPFYETEGEVTPVVFYDRGCARISGRVWKPRGTLARPLPGVVIENGSIQAPEPLYWWMAQALVRQGYTVLTFDPRGQGRSDMQTPSGGQGGNFNSAVFWEGLVDAIDFFHSTPVAPYPHNLSCAGRYPTEVTAFNPDHAVQDRGRLGLAGHSLGARGVSVVQSYGGPGAEPWPGLLDAQNPVDVIVAWDSLASGEGIVPRVPAMGQTSEYSIAGTPLLSPPDPEAHKAGYEQWVAAGQPVFQLTIQGSTHFEWSLIPTFPSSSWCPDTSKGRCEGGWGRPLAEHYSVAWLDRWLKQPGEAGYADADLRLLADADWQERYSFHYRSARHYPTRAGRTASCEDIRAGCTNPSLDADGGGGSSGGAPGAGLLGLLLALALRRRAMLRGT</sequence>
<protein>
    <recommendedName>
        <fullName evidence="4">Alpha/beta hydrolase</fullName>
    </recommendedName>
</protein>
<evidence type="ECO:0000313" key="3">
    <source>
        <dbReference type="Proteomes" id="UP000238220"/>
    </source>
</evidence>
<dbReference type="InterPro" id="IPR029058">
    <property type="entry name" value="AB_hydrolase_fold"/>
</dbReference>
<reference evidence="2 3" key="1">
    <citation type="submission" date="2018-02" db="EMBL/GenBank/DDBJ databases">
        <title>Genome sequencing of Solimonas sp. HR-BB.</title>
        <authorList>
            <person name="Lee Y."/>
            <person name="Jeon C.O."/>
        </authorList>
    </citation>
    <scope>NUCLEOTIDE SEQUENCE [LARGE SCALE GENOMIC DNA]</scope>
    <source>
        <strain evidence="2 3">HR-BB</strain>
    </source>
</reference>
<evidence type="ECO:0000256" key="1">
    <source>
        <dbReference type="SAM" id="SignalP"/>
    </source>
</evidence>
<feature type="signal peptide" evidence="1">
    <location>
        <begin position="1"/>
        <end position="22"/>
    </location>
</feature>
<evidence type="ECO:0008006" key="4">
    <source>
        <dbReference type="Google" id="ProtNLM"/>
    </source>
</evidence>
<dbReference type="RefSeq" id="WP_104228311.1">
    <property type="nucleotide sequence ID" value="NZ_PSNW01000001.1"/>
</dbReference>
<dbReference type="SUPFAM" id="SSF53474">
    <property type="entry name" value="alpha/beta-Hydrolases"/>
    <property type="match status" value="1"/>
</dbReference>
<keyword evidence="1" id="KW-0732">Signal</keyword>
<keyword evidence="3" id="KW-1185">Reference proteome</keyword>
<comment type="caution">
    <text evidence="2">The sequence shown here is derived from an EMBL/GenBank/DDBJ whole genome shotgun (WGS) entry which is preliminary data.</text>
</comment>
<feature type="chain" id="PRO_5015745494" description="Alpha/beta hydrolase" evidence="1">
    <location>
        <begin position="23"/>
        <end position="500"/>
    </location>
</feature>
<dbReference type="EMBL" id="PSNW01000001">
    <property type="protein sequence ID" value="PPE75345.1"/>
    <property type="molecule type" value="Genomic_DNA"/>
</dbReference>
<accession>A0A2S5TK44</accession>
<proteinExistence type="predicted"/>
<organism evidence="2 3">
    <name type="scientific">Solimonas fluminis</name>
    <dbReference type="NCBI Taxonomy" id="2086571"/>
    <lineage>
        <taxon>Bacteria</taxon>
        <taxon>Pseudomonadati</taxon>
        <taxon>Pseudomonadota</taxon>
        <taxon>Gammaproteobacteria</taxon>
        <taxon>Nevskiales</taxon>
        <taxon>Nevskiaceae</taxon>
        <taxon>Solimonas</taxon>
    </lineage>
</organism>
<evidence type="ECO:0000313" key="2">
    <source>
        <dbReference type="EMBL" id="PPE75345.1"/>
    </source>
</evidence>
<gene>
    <name evidence="2" type="ORF">C3942_00130</name>
</gene>
<name>A0A2S5TK44_9GAMM</name>
<dbReference type="AlphaFoldDB" id="A0A2S5TK44"/>